<accession>A0A8S4HHV3</accession>
<feature type="compositionally biased region" description="Basic and acidic residues" evidence="1">
    <location>
        <begin position="256"/>
        <end position="270"/>
    </location>
</feature>
<name>A0A8S4HHV3_PLAVI</name>
<reference evidence="2" key="1">
    <citation type="submission" date="2021-09" db="EMBL/GenBank/DDBJ databases">
        <authorList>
            <consortium name="Pathogen Informatics"/>
        </authorList>
    </citation>
    <scope>NUCLEOTIDE SEQUENCE</scope>
    <source>
        <strain evidence="2">PvW1</strain>
    </source>
</reference>
<dbReference type="Proteomes" id="UP000779233">
    <property type="component" value="Unassembled WGS sequence"/>
</dbReference>
<dbReference type="VEuPathDB" id="PlasmoDB:PVPAM_000034700"/>
<sequence>MPGTKEDKVLITYEKYFDLQKRFNSPYSKDQDGLNEKEFLDETEFKINNRYVFRPILEKLLEHIRNRGIFMSNQDKACNYVSYILSKEVETKGYKYEADTFKMFHDFVNRYNRRPKNTSDICSNSLVHVNSEMYKKMNKLYELYERFKKVLAENVFWEKESCKAVHYFIHDYKYFIKAYQPTNTYYKEILDHFENKIKSNVELYNRHGCPEEKFHIENIKAHIVPKVKKPEAPGPIQQQQNQAKYEAPPAKIPSNEVEHEAPREETRESHALSQRAYEESQTSHAGSGAHNALSQRAHEESLSSPKSLEPIVQHAERQQEQVYQHREIPKSKLQIDLSPEYPPHNGPFEFPGTSLYSERYQHSPEPPSSKEAGDTSSSVMNTITRALKDVEPGPVLGVSGGMGVLFLLFKYTPVGSFFGGRRGRFRQIPSSFRGFPPGDFSNFQEYDGGFIGYGPTSISSLAE</sequence>
<feature type="region of interest" description="Disordered" evidence="1">
    <location>
        <begin position="229"/>
        <end position="307"/>
    </location>
</feature>
<organism evidence="2 3">
    <name type="scientific">Plasmodium vivax</name>
    <name type="common">malaria parasite P. vivax</name>
    <dbReference type="NCBI Taxonomy" id="5855"/>
    <lineage>
        <taxon>Eukaryota</taxon>
        <taxon>Sar</taxon>
        <taxon>Alveolata</taxon>
        <taxon>Apicomplexa</taxon>
        <taxon>Aconoidasida</taxon>
        <taxon>Haemosporida</taxon>
        <taxon>Plasmodiidae</taxon>
        <taxon>Plasmodium</taxon>
        <taxon>Plasmodium (Plasmodium)</taxon>
    </lineage>
</organism>
<gene>
    <name evidence="2" type="ORF">PVW1_050006600</name>
</gene>
<comment type="caution">
    <text evidence="2">The sequence shown here is derived from an EMBL/GenBank/DDBJ whole genome shotgun (WGS) entry which is preliminary data.</text>
</comment>
<protein>
    <submittedName>
        <fullName evidence="2">(malaria parasite P. vivax) hypothetical protein</fullName>
    </submittedName>
</protein>
<evidence type="ECO:0000313" key="2">
    <source>
        <dbReference type="EMBL" id="CAG9479578.1"/>
    </source>
</evidence>
<proteinExistence type="predicted"/>
<evidence type="ECO:0000256" key="1">
    <source>
        <dbReference type="SAM" id="MobiDB-lite"/>
    </source>
</evidence>
<feature type="region of interest" description="Disordered" evidence="1">
    <location>
        <begin position="336"/>
        <end position="377"/>
    </location>
</feature>
<dbReference type="AlphaFoldDB" id="A0A8S4HHV3"/>
<dbReference type="EMBL" id="CAJZCX010000010">
    <property type="protein sequence ID" value="CAG9479578.1"/>
    <property type="molecule type" value="Genomic_DNA"/>
</dbReference>
<evidence type="ECO:0000313" key="3">
    <source>
        <dbReference type="Proteomes" id="UP000779233"/>
    </source>
</evidence>